<name>A0A3R7PQR1_9RHOB</name>
<feature type="region of interest" description="Disordered" evidence="1">
    <location>
        <begin position="424"/>
        <end position="491"/>
    </location>
</feature>
<reference evidence="2" key="1">
    <citation type="submission" date="2018-05" db="EMBL/GenBank/DDBJ databases">
        <title>Reclassification of Methylarcula marina and Methylarcula terricola as Paracoccus methylarcula sp.nov., comb.nov. and Paracoccus terricola comb.nov.</title>
        <authorList>
            <person name="Shmareva M.N."/>
            <person name="Doronina N.V."/>
            <person name="Vasilenko O.V."/>
            <person name="Tarlachkov S.V."/>
            <person name="Trotsenko Y.A."/>
        </authorList>
    </citation>
    <scope>NUCLEOTIDE SEQUENCE [LARGE SCALE GENOMIC DNA]</scope>
    <source>
        <strain evidence="2">VKM B-2159</strain>
    </source>
</reference>
<organism evidence="2 3">
    <name type="scientific">Paracoccus methylarcula</name>
    <dbReference type="NCBI Taxonomy" id="72022"/>
    <lineage>
        <taxon>Bacteria</taxon>
        <taxon>Pseudomonadati</taxon>
        <taxon>Pseudomonadota</taxon>
        <taxon>Alphaproteobacteria</taxon>
        <taxon>Rhodobacterales</taxon>
        <taxon>Paracoccaceae</taxon>
        <taxon>Paracoccus</taxon>
    </lineage>
</organism>
<dbReference type="InterPro" id="IPR006429">
    <property type="entry name" value="Phage_lambda_portal"/>
</dbReference>
<comment type="caution">
    <text evidence="2">The sequence shown here is derived from an EMBL/GenBank/DDBJ whole genome shotgun (WGS) entry which is preliminary data.</text>
</comment>
<dbReference type="Proteomes" id="UP000238137">
    <property type="component" value="Unassembled WGS sequence"/>
</dbReference>
<feature type="compositionally biased region" description="Basic and acidic residues" evidence="1">
    <location>
        <begin position="480"/>
        <end position="491"/>
    </location>
</feature>
<evidence type="ECO:0000256" key="1">
    <source>
        <dbReference type="SAM" id="MobiDB-lite"/>
    </source>
</evidence>
<dbReference type="GO" id="GO:0019068">
    <property type="term" value="P:virion assembly"/>
    <property type="evidence" value="ECO:0007669"/>
    <property type="project" value="InterPro"/>
</dbReference>
<dbReference type="Pfam" id="PF05136">
    <property type="entry name" value="Phage_portal_2"/>
    <property type="match status" value="1"/>
</dbReference>
<evidence type="ECO:0000313" key="2">
    <source>
        <dbReference type="EMBL" id="RNF35395.1"/>
    </source>
</evidence>
<dbReference type="AlphaFoldDB" id="A0A3R7PQR1"/>
<sequence>MNLLDRAIAMVSPAAGLKRATARAQAAVVMNYDAASWGRRSYGWKAPATAADAAAYGSRARLRHLSRDMIRNRAYAARARDVVVSNVVGEGIMPSVRSTDAAGKEKIEALIKRHLLSSDIDAIGEYDLFEMQQICMSAVFSDGEVLLRRRWRNGPFGAGLTLPYQVELVEVDCLDVTRQSWGDNLVIEGVEYGPTGAIEAYHIYNEHPGAVRSRKALASTRVHWSDVIHLRRFDRPGQLRGVPWLAPVMMTLGELSDYQEAQILKQRISALLAILVKWAPGAQRPAKPGAGLDELSPGAVVELPPDADAVVVDPPRVEGYSEFMKQGLRAIAAGIGVTYESLAVDLEKVNFSSGRLGRNEMDRLVRMWQRGLMIAQFGAGMERWFREGLRVANLGRLDFTLDWTPPRRILVDPTKEIRAMAEEVETGLNSRQGVQRELGRDPERIREERRQDLEADKAAGLPLAAPIRPEPATPIAEIPAAEKENAHELGQ</sequence>
<proteinExistence type="predicted"/>
<keyword evidence="3" id="KW-1185">Reference proteome</keyword>
<dbReference type="NCBIfam" id="TIGR01539">
    <property type="entry name" value="portal_lambda"/>
    <property type="match status" value="1"/>
</dbReference>
<dbReference type="OrthoDB" id="9770450at2"/>
<feature type="compositionally biased region" description="Basic and acidic residues" evidence="1">
    <location>
        <begin position="437"/>
        <end position="457"/>
    </location>
</feature>
<gene>
    <name evidence="2" type="ORF">A7A09_007360</name>
</gene>
<evidence type="ECO:0000313" key="3">
    <source>
        <dbReference type="Proteomes" id="UP000238137"/>
    </source>
</evidence>
<protein>
    <submittedName>
        <fullName evidence="2">Phage portal protein</fullName>
    </submittedName>
</protein>
<accession>A0A3R7PQR1</accession>
<dbReference type="EMBL" id="PXNQ02000003">
    <property type="protein sequence ID" value="RNF35395.1"/>
    <property type="molecule type" value="Genomic_DNA"/>
</dbReference>
<dbReference type="GO" id="GO:0005198">
    <property type="term" value="F:structural molecule activity"/>
    <property type="evidence" value="ECO:0007669"/>
    <property type="project" value="InterPro"/>
</dbReference>
<dbReference type="RefSeq" id="WP_106690745.1">
    <property type="nucleotide sequence ID" value="NZ_PXNQ02000003.1"/>
</dbReference>